<proteinExistence type="predicted"/>
<feature type="compositionally biased region" description="Gly residues" evidence="1">
    <location>
        <begin position="110"/>
        <end position="119"/>
    </location>
</feature>
<sequence length="142" mass="15479">MMQSVTIQNIPLAAPPDWRLLRLMTTQSLVNRPQLQSVNQLPEWPEAVHKWHRVEQEQLVARKDQMELELQMDQVRVLAQLEVEQEEEEQQQQAVGTAAHTGPSNTGALGATGGLGQVGQIGSSLCGSSGTTGSSNELDQVA</sequence>
<name>A0A3S5ABV8_9PLAT</name>
<gene>
    <name evidence="2" type="ORF">PXEA_LOCUS18554</name>
</gene>
<dbReference type="EMBL" id="CAAALY010071763">
    <property type="protein sequence ID" value="VEL25114.1"/>
    <property type="molecule type" value="Genomic_DNA"/>
</dbReference>
<protein>
    <submittedName>
        <fullName evidence="2">Uncharacterized protein</fullName>
    </submittedName>
</protein>
<evidence type="ECO:0000313" key="3">
    <source>
        <dbReference type="Proteomes" id="UP000784294"/>
    </source>
</evidence>
<evidence type="ECO:0000256" key="1">
    <source>
        <dbReference type="SAM" id="MobiDB-lite"/>
    </source>
</evidence>
<feature type="region of interest" description="Disordered" evidence="1">
    <location>
        <begin position="83"/>
        <end position="142"/>
    </location>
</feature>
<organism evidence="2 3">
    <name type="scientific">Protopolystoma xenopodis</name>
    <dbReference type="NCBI Taxonomy" id="117903"/>
    <lineage>
        <taxon>Eukaryota</taxon>
        <taxon>Metazoa</taxon>
        <taxon>Spiralia</taxon>
        <taxon>Lophotrochozoa</taxon>
        <taxon>Platyhelminthes</taxon>
        <taxon>Monogenea</taxon>
        <taxon>Polyopisthocotylea</taxon>
        <taxon>Polystomatidea</taxon>
        <taxon>Polystomatidae</taxon>
        <taxon>Protopolystoma</taxon>
    </lineage>
</organism>
<dbReference type="Proteomes" id="UP000784294">
    <property type="component" value="Unassembled WGS sequence"/>
</dbReference>
<accession>A0A3S5ABV8</accession>
<keyword evidence="3" id="KW-1185">Reference proteome</keyword>
<evidence type="ECO:0000313" key="2">
    <source>
        <dbReference type="EMBL" id="VEL25114.1"/>
    </source>
</evidence>
<feature type="compositionally biased region" description="Low complexity" evidence="1">
    <location>
        <begin position="120"/>
        <end position="135"/>
    </location>
</feature>
<reference evidence="2" key="1">
    <citation type="submission" date="2018-11" db="EMBL/GenBank/DDBJ databases">
        <authorList>
            <consortium name="Pathogen Informatics"/>
        </authorList>
    </citation>
    <scope>NUCLEOTIDE SEQUENCE</scope>
</reference>
<dbReference type="AlphaFoldDB" id="A0A3S5ABV8"/>
<comment type="caution">
    <text evidence="2">The sequence shown here is derived from an EMBL/GenBank/DDBJ whole genome shotgun (WGS) entry which is preliminary data.</text>
</comment>